<dbReference type="GO" id="GO:0055085">
    <property type="term" value="P:transmembrane transport"/>
    <property type="evidence" value="ECO:0007669"/>
    <property type="project" value="InterPro"/>
</dbReference>
<sequence length="280" mass="31406">MNTQKASRSWLDFVYLLGMAAVAFVLLSPVIWLVSASFQGPGEIFKVPFRWIPQHISLENYKNAWEVGQIGRALWNSVSVSVLMLVFHLFLNAFSGYVIVKYSFKFKSLMIVFVLATLMLPQEITFLPVYNLVKSFGLVDSHLGLAIPFFYSGFGVFLMMQFARAIPDEILESARIDGCSEYRIFFRIALPLLKSAIAALGIMAFSFIWNEYAWANIVVLSDQMRTLPISLTFLAKSSDNSVKISALIPASVIAMTPVMLLFFIFQRQFVESVASSGVKG</sequence>
<dbReference type="CDD" id="cd06261">
    <property type="entry name" value="TM_PBP2"/>
    <property type="match status" value="1"/>
</dbReference>
<dbReference type="InterPro" id="IPR035906">
    <property type="entry name" value="MetI-like_sf"/>
</dbReference>
<proteinExistence type="inferred from homology"/>
<protein>
    <submittedName>
        <fullName evidence="9">Multiple sugar transport system permease protein</fullName>
    </submittedName>
</protein>
<gene>
    <name evidence="9" type="ORF">DFP98_107229</name>
</gene>
<evidence type="ECO:0000256" key="2">
    <source>
        <dbReference type="ARBA" id="ARBA00022448"/>
    </source>
</evidence>
<keyword evidence="2 7" id="KW-0813">Transport</keyword>
<dbReference type="Proteomes" id="UP000256977">
    <property type="component" value="Unassembled WGS sequence"/>
</dbReference>
<dbReference type="GO" id="GO:0005886">
    <property type="term" value="C:plasma membrane"/>
    <property type="evidence" value="ECO:0007669"/>
    <property type="project" value="UniProtKB-SubCell"/>
</dbReference>
<keyword evidence="4 7" id="KW-0812">Transmembrane</keyword>
<evidence type="ECO:0000313" key="9">
    <source>
        <dbReference type="EMBL" id="RED84120.1"/>
    </source>
</evidence>
<feature type="transmembrane region" description="Helical" evidence="7">
    <location>
        <begin position="12"/>
        <end position="34"/>
    </location>
</feature>
<keyword evidence="3" id="KW-1003">Cell membrane</keyword>
<keyword evidence="9" id="KW-0762">Sugar transport</keyword>
<keyword evidence="5 7" id="KW-1133">Transmembrane helix</keyword>
<evidence type="ECO:0000256" key="7">
    <source>
        <dbReference type="RuleBase" id="RU363032"/>
    </source>
</evidence>
<comment type="caution">
    <text evidence="9">The sequence shown here is derived from an EMBL/GenBank/DDBJ whole genome shotgun (WGS) entry which is preliminary data.</text>
</comment>
<dbReference type="PANTHER" id="PTHR43744">
    <property type="entry name" value="ABC TRANSPORTER PERMEASE PROTEIN MG189-RELATED-RELATED"/>
    <property type="match status" value="1"/>
</dbReference>
<feature type="transmembrane region" description="Helical" evidence="7">
    <location>
        <begin position="184"/>
        <end position="209"/>
    </location>
</feature>
<name>A0A3D9KDA7_9BACL</name>
<evidence type="ECO:0000256" key="1">
    <source>
        <dbReference type="ARBA" id="ARBA00004651"/>
    </source>
</evidence>
<feature type="transmembrane region" description="Helical" evidence="7">
    <location>
        <begin position="109"/>
        <end position="130"/>
    </location>
</feature>
<dbReference type="OrthoDB" id="9771544at2"/>
<keyword evidence="6 7" id="KW-0472">Membrane</keyword>
<reference evidence="9 10" key="1">
    <citation type="submission" date="2018-07" db="EMBL/GenBank/DDBJ databases">
        <title>Genomic Encyclopedia of Type Strains, Phase III (KMG-III): the genomes of soil and plant-associated and newly described type strains.</title>
        <authorList>
            <person name="Whitman W."/>
        </authorList>
    </citation>
    <scope>NUCLEOTIDE SEQUENCE [LARGE SCALE GENOMIC DNA]</scope>
    <source>
        <strain evidence="9 10">CECT 7287</strain>
    </source>
</reference>
<dbReference type="RefSeq" id="WP_116060739.1">
    <property type="nucleotide sequence ID" value="NZ_QRDZ01000007.1"/>
</dbReference>
<dbReference type="Gene3D" id="1.10.3720.10">
    <property type="entry name" value="MetI-like"/>
    <property type="match status" value="1"/>
</dbReference>
<feature type="transmembrane region" description="Helical" evidence="7">
    <location>
        <begin position="244"/>
        <end position="265"/>
    </location>
</feature>
<evidence type="ECO:0000256" key="5">
    <source>
        <dbReference type="ARBA" id="ARBA00022989"/>
    </source>
</evidence>
<dbReference type="SUPFAM" id="SSF161098">
    <property type="entry name" value="MetI-like"/>
    <property type="match status" value="1"/>
</dbReference>
<evidence type="ECO:0000256" key="3">
    <source>
        <dbReference type="ARBA" id="ARBA00022475"/>
    </source>
</evidence>
<dbReference type="Pfam" id="PF00528">
    <property type="entry name" value="BPD_transp_1"/>
    <property type="match status" value="1"/>
</dbReference>
<feature type="transmembrane region" description="Helical" evidence="7">
    <location>
        <begin position="78"/>
        <end position="100"/>
    </location>
</feature>
<dbReference type="PANTHER" id="PTHR43744:SF8">
    <property type="entry name" value="SN-GLYCEROL-3-PHOSPHATE TRANSPORT SYSTEM PERMEASE PROTEIN UGPE"/>
    <property type="match status" value="1"/>
</dbReference>
<comment type="similarity">
    <text evidence="7">Belongs to the binding-protein-dependent transport system permease family.</text>
</comment>
<evidence type="ECO:0000259" key="8">
    <source>
        <dbReference type="PROSITE" id="PS50928"/>
    </source>
</evidence>
<evidence type="ECO:0000256" key="6">
    <source>
        <dbReference type="ARBA" id="ARBA00023136"/>
    </source>
</evidence>
<feature type="transmembrane region" description="Helical" evidence="7">
    <location>
        <begin position="142"/>
        <end position="163"/>
    </location>
</feature>
<organism evidence="9 10">
    <name type="scientific">Cohnella phaseoli</name>
    <dbReference type="NCBI Taxonomy" id="456490"/>
    <lineage>
        <taxon>Bacteria</taxon>
        <taxon>Bacillati</taxon>
        <taxon>Bacillota</taxon>
        <taxon>Bacilli</taxon>
        <taxon>Bacillales</taxon>
        <taxon>Paenibacillaceae</taxon>
        <taxon>Cohnella</taxon>
    </lineage>
</organism>
<dbReference type="AlphaFoldDB" id="A0A3D9KDA7"/>
<comment type="subcellular location">
    <subcellularLocation>
        <location evidence="1 7">Cell membrane</location>
        <topology evidence="1 7">Multi-pass membrane protein</topology>
    </subcellularLocation>
</comment>
<evidence type="ECO:0000256" key="4">
    <source>
        <dbReference type="ARBA" id="ARBA00022692"/>
    </source>
</evidence>
<dbReference type="PROSITE" id="PS50928">
    <property type="entry name" value="ABC_TM1"/>
    <property type="match status" value="1"/>
</dbReference>
<dbReference type="InterPro" id="IPR000515">
    <property type="entry name" value="MetI-like"/>
</dbReference>
<keyword evidence="10" id="KW-1185">Reference proteome</keyword>
<feature type="domain" description="ABC transmembrane type-1" evidence="8">
    <location>
        <begin position="74"/>
        <end position="265"/>
    </location>
</feature>
<dbReference type="EMBL" id="QRDZ01000007">
    <property type="protein sequence ID" value="RED84120.1"/>
    <property type="molecule type" value="Genomic_DNA"/>
</dbReference>
<accession>A0A3D9KDA7</accession>
<evidence type="ECO:0000313" key="10">
    <source>
        <dbReference type="Proteomes" id="UP000256977"/>
    </source>
</evidence>